<evidence type="ECO:0000256" key="1">
    <source>
        <dbReference type="ARBA" id="ARBA00001974"/>
    </source>
</evidence>
<organism evidence="6 7">
    <name type="scientific">Prototheca wickerhamii</name>
    <dbReference type="NCBI Taxonomy" id="3111"/>
    <lineage>
        <taxon>Eukaryota</taxon>
        <taxon>Viridiplantae</taxon>
        <taxon>Chlorophyta</taxon>
        <taxon>core chlorophytes</taxon>
        <taxon>Trebouxiophyceae</taxon>
        <taxon>Chlorellales</taxon>
        <taxon>Chlorellaceae</taxon>
        <taxon>Prototheca</taxon>
    </lineage>
</organism>
<dbReference type="GO" id="GO:0003885">
    <property type="term" value="F:D-arabinono-1,4-lactone oxidase activity"/>
    <property type="evidence" value="ECO:0007669"/>
    <property type="project" value="InterPro"/>
</dbReference>
<reference evidence="6" key="1">
    <citation type="submission" date="2021-01" db="EMBL/GenBank/DDBJ databases">
        <authorList>
            <person name="Eckstrom K.M.E."/>
        </authorList>
    </citation>
    <scope>NUCLEOTIDE SEQUENCE</scope>
    <source>
        <strain evidence="6">UVCC 0001</strain>
    </source>
</reference>
<evidence type="ECO:0000256" key="3">
    <source>
        <dbReference type="ARBA" id="ARBA00023002"/>
    </source>
</evidence>
<name>A0AAD9ML70_PROWI</name>
<dbReference type="Pfam" id="PF04030">
    <property type="entry name" value="ALO"/>
    <property type="match status" value="2"/>
</dbReference>
<evidence type="ECO:0000256" key="2">
    <source>
        <dbReference type="ARBA" id="ARBA00005147"/>
    </source>
</evidence>
<comment type="pathway">
    <text evidence="2">Cofactor biosynthesis; L-ascorbate biosynthesis.</text>
</comment>
<keyword evidence="7" id="KW-1185">Reference proteome</keyword>
<dbReference type="EMBL" id="JASFZW010000006">
    <property type="protein sequence ID" value="KAK2077628.1"/>
    <property type="molecule type" value="Genomic_DNA"/>
</dbReference>
<dbReference type="AlphaFoldDB" id="A0AAD9ML70"/>
<dbReference type="SUPFAM" id="SSF56176">
    <property type="entry name" value="FAD-binding/transporter-associated domain-like"/>
    <property type="match status" value="1"/>
</dbReference>
<dbReference type="PANTHER" id="PTHR43762">
    <property type="entry name" value="L-GULONOLACTONE OXIDASE"/>
    <property type="match status" value="1"/>
</dbReference>
<dbReference type="GO" id="GO:0016020">
    <property type="term" value="C:membrane"/>
    <property type="evidence" value="ECO:0007669"/>
    <property type="project" value="InterPro"/>
</dbReference>
<evidence type="ECO:0000256" key="4">
    <source>
        <dbReference type="SAM" id="MobiDB-lite"/>
    </source>
</evidence>
<dbReference type="InterPro" id="IPR016167">
    <property type="entry name" value="FAD-bd_PCMH_sub1"/>
</dbReference>
<feature type="compositionally biased region" description="Low complexity" evidence="4">
    <location>
        <begin position="14"/>
        <end position="32"/>
    </location>
</feature>
<feature type="region of interest" description="Disordered" evidence="4">
    <location>
        <begin position="14"/>
        <end position="49"/>
    </location>
</feature>
<dbReference type="InterPro" id="IPR016169">
    <property type="entry name" value="FAD-bd_PCMH_sub2"/>
</dbReference>
<accession>A0AAD9ML70</accession>
<dbReference type="Pfam" id="PF01565">
    <property type="entry name" value="FAD_binding_4"/>
    <property type="match status" value="1"/>
</dbReference>
<keyword evidence="3" id="KW-0560">Oxidoreductase</keyword>
<sequence length="592" mass="63349">MSDIVAAWARQARRQAASKVATPKAAPKAPSQRRPPPPGPFFAPQSAEDAAKARRRNVLGGLILIAAAGLGYHNGMRKRDSILYAEPHALLSNWSGTHIATARRLYEPSTRQELETVVRLAHTGDQPLRAAGALLSPNGAALSAEAVVSTARLDRVLEIDAERRTVRVQAGARVADVAAALRPHGLTLANYASIREQTVGGFVQAGSHGTGARLPPVDAQVVGLTLVTPAEGCVELTRERDPELLALAGVALGALGVVAELTLACVPAHRLVETTTVERAATVRARHAARVREAKHLRYMWIPHTDAVVVVRCDELPAGGEAEAVAADTAPDPDAAAPLVALAVASKVIASAEDAAGMSPFDLRGLLLGRAPLDATWVKRVNAAEAEYWQRAAGTRVGWSDDILGFDCGGEQWVDEVCFRDGAVAAPGTAAMDYMSDLLKLIQRGALPAHAPIEQRWTCGSPSRLSPAAGAADDLFSWVGIIQYRVPAPGDEADVGAQKPRIDAAFARYRHLVDEKVGRKYDARQHWAKLEPPEDPAELDALRARLARQYPLEEFNALRRRFDPKNILANDWLNALIPRVDVEEAATGEEAA</sequence>
<dbReference type="InterPro" id="IPR007173">
    <property type="entry name" value="ALO_C"/>
</dbReference>
<evidence type="ECO:0000259" key="5">
    <source>
        <dbReference type="PROSITE" id="PS51387"/>
    </source>
</evidence>
<feature type="domain" description="FAD-binding PCMH-type" evidence="5">
    <location>
        <begin position="98"/>
        <end position="268"/>
    </location>
</feature>
<dbReference type="PROSITE" id="PS51387">
    <property type="entry name" value="FAD_PCMH"/>
    <property type="match status" value="1"/>
</dbReference>
<proteinExistence type="predicted"/>
<evidence type="ECO:0000313" key="7">
    <source>
        <dbReference type="Proteomes" id="UP001255856"/>
    </source>
</evidence>
<dbReference type="Gene3D" id="3.30.465.10">
    <property type="match status" value="1"/>
</dbReference>
<dbReference type="InterPro" id="IPR010031">
    <property type="entry name" value="FAD_lactone_oxidase-like"/>
</dbReference>
<dbReference type="PIRSF" id="PIRSF000136">
    <property type="entry name" value="LGO_GLO"/>
    <property type="match status" value="1"/>
</dbReference>
<dbReference type="InterPro" id="IPR016166">
    <property type="entry name" value="FAD-bd_PCMH"/>
</dbReference>
<dbReference type="PANTHER" id="PTHR43762:SF1">
    <property type="entry name" value="D-ARABINONO-1,4-LACTONE OXIDASE"/>
    <property type="match status" value="1"/>
</dbReference>
<comment type="cofactor">
    <cofactor evidence="1">
        <name>FAD</name>
        <dbReference type="ChEBI" id="CHEBI:57692"/>
    </cofactor>
</comment>
<dbReference type="GO" id="GO:0071949">
    <property type="term" value="F:FAD binding"/>
    <property type="evidence" value="ECO:0007669"/>
    <property type="project" value="InterPro"/>
</dbReference>
<dbReference type="Gene3D" id="3.30.43.10">
    <property type="entry name" value="Uridine Diphospho-n-acetylenolpyruvylglucosamine Reductase, domain 2"/>
    <property type="match status" value="1"/>
</dbReference>
<dbReference type="Proteomes" id="UP001255856">
    <property type="component" value="Unassembled WGS sequence"/>
</dbReference>
<gene>
    <name evidence="6" type="ORF">QBZ16_004474</name>
</gene>
<evidence type="ECO:0000313" key="6">
    <source>
        <dbReference type="EMBL" id="KAK2077628.1"/>
    </source>
</evidence>
<dbReference type="InterPro" id="IPR036318">
    <property type="entry name" value="FAD-bd_PCMH-like_sf"/>
</dbReference>
<dbReference type="InterPro" id="IPR006094">
    <property type="entry name" value="Oxid_FAD_bind_N"/>
</dbReference>
<protein>
    <recommendedName>
        <fullName evidence="5">FAD-binding PCMH-type domain-containing protein</fullName>
    </recommendedName>
</protein>
<comment type="caution">
    <text evidence="6">The sequence shown here is derived from an EMBL/GenBank/DDBJ whole genome shotgun (WGS) entry which is preliminary data.</text>
</comment>